<feature type="compositionally biased region" description="Basic and acidic residues" evidence="6">
    <location>
        <begin position="22"/>
        <end position="34"/>
    </location>
</feature>
<dbReference type="AlphaFoldDB" id="A0A9P6ELT2"/>
<feature type="transmembrane region" description="Helical" evidence="7">
    <location>
        <begin position="183"/>
        <end position="208"/>
    </location>
</feature>
<comment type="subcellular location">
    <subcellularLocation>
        <location evidence="1">Membrane</location>
        <topology evidence="1">Multi-pass membrane protein</topology>
    </subcellularLocation>
</comment>
<evidence type="ECO:0000313" key="9">
    <source>
        <dbReference type="Proteomes" id="UP000807306"/>
    </source>
</evidence>
<gene>
    <name evidence="8" type="ORF">CPB83DRAFT_104005</name>
</gene>
<feature type="transmembrane region" description="Helical" evidence="7">
    <location>
        <begin position="507"/>
        <end position="531"/>
    </location>
</feature>
<feature type="transmembrane region" description="Helical" evidence="7">
    <location>
        <begin position="571"/>
        <end position="593"/>
    </location>
</feature>
<evidence type="ECO:0000256" key="1">
    <source>
        <dbReference type="ARBA" id="ARBA00004141"/>
    </source>
</evidence>
<evidence type="ECO:0000256" key="7">
    <source>
        <dbReference type="SAM" id="Phobius"/>
    </source>
</evidence>
<feature type="transmembrane region" description="Helical" evidence="7">
    <location>
        <begin position="260"/>
        <end position="279"/>
    </location>
</feature>
<comment type="caution">
    <text evidence="8">The sequence shown here is derived from an EMBL/GenBank/DDBJ whole genome shotgun (WGS) entry which is preliminary data.</text>
</comment>
<dbReference type="EMBL" id="MU157835">
    <property type="protein sequence ID" value="KAF9531412.1"/>
    <property type="molecule type" value="Genomic_DNA"/>
</dbReference>
<proteinExistence type="inferred from homology"/>
<keyword evidence="4 7" id="KW-1133">Transmembrane helix</keyword>
<accession>A0A9P6ELT2</accession>
<keyword evidence="3 7" id="KW-0812">Transmembrane</keyword>
<feature type="transmembrane region" description="Helical" evidence="7">
    <location>
        <begin position="543"/>
        <end position="565"/>
    </location>
</feature>
<name>A0A9P6ELT2_9AGAR</name>
<feature type="region of interest" description="Disordered" evidence="6">
    <location>
        <begin position="1"/>
        <end position="36"/>
    </location>
</feature>
<feature type="transmembrane region" description="Helical" evidence="7">
    <location>
        <begin position="153"/>
        <end position="171"/>
    </location>
</feature>
<dbReference type="GO" id="GO:0016020">
    <property type="term" value="C:membrane"/>
    <property type="evidence" value="ECO:0007669"/>
    <property type="project" value="UniProtKB-SubCell"/>
</dbReference>
<dbReference type="InterPro" id="IPR000109">
    <property type="entry name" value="POT_fam"/>
</dbReference>
<evidence type="ECO:0000256" key="4">
    <source>
        <dbReference type="ARBA" id="ARBA00022989"/>
    </source>
</evidence>
<comment type="similarity">
    <text evidence="2">Belongs to the major facilitator superfamily. Proton-dependent oligopeptide transporter (POT/PTR) (TC 2.A.17) family.</text>
</comment>
<keyword evidence="9" id="KW-1185">Reference proteome</keyword>
<protein>
    <submittedName>
        <fullName evidence="8">Peptide transporter PTR2B</fullName>
    </submittedName>
</protein>
<feature type="transmembrane region" description="Helical" evidence="7">
    <location>
        <begin position="228"/>
        <end position="248"/>
    </location>
</feature>
<dbReference type="PANTHER" id="PTHR11654">
    <property type="entry name" value="OLIGOPEPTIDE TRANSPORTER-RELATED"/>
    <property type="match status" value="1"/>
</dbReference>
<evidence type="ECO:0000256" key="3">
    <source>
        <dbReference type="ARBA" id="ARBA00022692"/>
    </source>
</evidence>
<feature type="compositionally biased region" description="Basic and acidic residues" evidence="6">
    <location>
        <begin position="1"/>
        <end position="10"/>
    </location>
</feature>
<feature type="transmembrane region" description="Helical" evidence="7">
    <location>
        <begin position="285"/>
        <end position="305"/>
    </location>
</feature>
<dbReference type="InterPro" id="IPR036259">
    <property type="entry name" value="MFS_trans_sf"/>
</dbReference>
<evidence type="ECO:0000313" key="8">
    <source>
        <dbReference type="EMBL" id="KAF9531412.1"/>
    </source>
</evidence>
<evidence type="ECO:0000256" key="2">
    <source>
        <dbReference type="ARBA" id="ARBA00005982"/>
    </source>
</evidence>
<dbReference type="OrthoDB" id="8904098at2759"/>
<feature type="transmembrane region" description="Helical" evidence="7">
    <location>
        <begin position="457"/>
        <end position="480"/>
    </location>
</feature>
<keyword evidence="5 7" id="KW-0472">Membrane</keyword>
<evidence type="ECO:0000256" key="6">
    <source>
        <dbReference type="SAM" id="MobiDB-lite"/>
    </source>
</evidence>
<reference evidence="8" key="1">
    <citation type="submission" date="2020-11" db="EMBL/GenBank/DDBJ databases">
        <authorList>
            <consortium name="DOE Joint Genome Institute"/>
            <person name="Ahrendt S."/>
            <person name="Riley R."/>
            <person name="Andreopoulos W."/>
            <person name="Labutti K."/>
            <person name="Pangilinan J."/>
            <person name="Ruiz-Duenas F.J."/>
            <person name="Barrasa J.M."/>
            <person name="Sanchez-Garcia M."/>
            <person name="Camarero S."/>
            <person name="Miyauchi S."/>
            <person name="Serrano A."/>
            <person name="Linde D."/>
            <person name="Babiker R."/>
            <person name="Drula E."/>
            <person name="Ayuso-Fernandez I."/>
            <person name="Pacheco R."/>
            <person name="Padilla G."/>
            <person name="Ferreira P."/>
            <person name="Barriuso J."/>
            <person name="Kellner H."/>
            <person name="Castanera R."/>
            <person name="Alfaro M."/>
            <person name="Ramirez L."/>
            <person name="Pisabarro A.G."/>
            <person name="Kuo A."/>
            <person name="Tritt A."/>
            <person name="Lipzen A."/>
            <person name="He G."/>
            <person name="Yan M."/>
            <person name="Ng V."/>
            <person name="Cullen D."/>
            <person name="Martin F."/>
            <person name="Rosso M.-N."/>
            <person name="Henrissat B."/>
            <person name="Hibbett D."/>
            <person name="Martinez A.T."/>
            <person name="Grigoriev I.V."/>
        </authorList>
    </citation>
    <scope>NUCLEOTIDE SEQUENCE</scope>
    <source>
        <strain evidence="8">CBS 506.95</strain>
    </source>
</reference>
<feature type="transmembrane region" description="Helical" evidence="7">
    <location>
        <begin position="421"/>
        <end position="445"/>
    </location>
</feature>
<feature type="transmembrane region" description="Helical" evidence="7">
    <location>
        <begin position="382"/>
        <end position="401"/>
    </location>
</feature>
<dbReference type="Proteomes" id="UP000807306">
    <property type="component" value="Unassembled WGS sequence"/>
</dbReference>
<dbReference type="Pfam" id="PF00854">
    <property type="entry name" value="PTR2"/>
    <property type="match status" value="1"/>
</dbReference>
<organism evidence="8 9">
    <name type="scientific">Crepidotus variabilis</name>
    <dbReference type="NCBI Taxonomy" id="179855"/>
    <lineage>
        <taxon>Eukaryota</taxon>
        <taxon>Fungi</taxon>
        <taxon>Dikarya</taxon>
        <taxon>Basidiomycota</taxon>
        <taxon>Agaricomycotina</taxon>
        <taxon>Agaricomycetes</taxon>
        <taxon>Agaricomycetidae</taxon>
        <taxon>Agaricales</taxon>
        <taxon>Agaricineae</taxon>
        <taxon>Crepidotaceae</taxon>
        <taxon>Crepidotus</taxon>
    </lineage>
</organism>
<dbReference type="SUPFAM" id="SSF103473">
    <property type="entry name" value="MFS general substrate transporter"/>
    <property type="match status" value="1"/>
</dbReference>
<evidence type="ECO:0000256" key="5">
    <source>
        <dbReference type="ARBA" id="ARBA00023136"/>
    </source>
</evidence>
<dbReference type="GO" id="GO:0022857">
    <property type="term" value="F:transmembrane transporter activity"/>
    <property type="evidence" value="ECO:0007669"/>
    <property type="project" value="InterPro"/>
</dbReference>
<dbReference type="Gene3D" id="1.20.1250.20">
    <property type="entry name" value="MFS general substrate transporter like domains"/>
    <property type="match status" value="1"/>
</dbReference>
<feature type="transmembrane region" description="Helical" evidence="7">
    <location>
        <begin position="130"/>
        <end position="147"/>
    </location>
</feature>
<sequence length="631" mass="69457">MPSFDEKDKPAPTLPTAESFEDDKISHDHDDRNSIIEGSDNVTREEFDTLRHIGDKLPSAAWLVVFVEFAERWTYFGTTNVFNNYIRAKLPRGSTNGAVVNAIDRAGNGVAGALGKGQQTSYAIRTFNTFFVYVTPILGAIIADVKWGRYKTIMVFSLICLVGHIILVGSASPQVLQHPDTAMGLLVFSILIIGVGAGCIKSNVAPMLGEQYQGKLRKVTLGTGETVIMSPAVTLQSVYLCAYFYQVFSNQRNINFVESGFYASINLGACGAISASFVARDHGFWVAWLIPTGIFCLVPGVLLIGKKYYVKTAPRGSVLLETIRVIRMAMAPAWSINPVNTIRAIKAPTFWNPAKPSYYSNESLPASITWDDAFVGEVARTCNACAVFLFFPFYWLCYSQIDGNLSTVTAGMTLRGTPNDLIGNLNPIAIIIMVPLFDYVIYPMLRRRGINFTPIKRIYAGFLVAGLAMLYSAILQHYIYLTLPCHDNIPSECVTTDDAPWPSPLNAWIVAGPYILVAISEIFASVTSIEYAFTKAPTRMKSVVMAFSSFQSALSSLLNFALVPVSTEDKFAWLFGSFGVVAVVIGTIFFLVFRDLDRKEAELNAIGSGKREGFVDEIPEMMKPQHDKAII</sequence>